<reference evidence="1" key="1">
    <citation type="journal article" date="2020" name="Nature">
        <title>Giant virus diversity and host interactions through global metagenomics.</title>
        <authorList>
            <person name="Schulz F."/>
            <person name="Roux S."/>
            <person name="Paez-Espino D."/>
            <person name="Jungbluth S."/>
            <person name="Walsh D.A."/>
            <person name="Denef V.J."/>
            <person name="McMahon K.D."/>
            <person name="Konstantinidis K.T."/>
            <person name="Eloe-Fadrosh E.A."/>
            <person name="Kyrpides N.C."/>
            <person name="Woyke T."/>
        </authorList>
    </citation>
    <scope>NUCLEOTIDE SEQUENCE</scope>
    <source>
        <strain evidence="1">GVMAG-M-3300025695-21</strain>
    </source>
</reference>
<accession>A0A6C0J506</accession>
<organism evidence="1">
    <name type="scientific">viral metagenome</name>
    <dbReference type="NCBI Taxonomy" id="1070528"/>
    <lineage>
        <taxon>unclassified sequences</taxon>
        <taxon>metagenomes</taxon>
        <taxon>organismal metagenomes</taxon>
    </lineage>
</organism>
<dbReference type="AlphaFoldDB" id="A0A6C0J506"/>
<name>A0A6C0J506_9ZZZZ</name>
<evidence type="ECO:0000313" key="1">
    <source>
        <dbReference type="EMBL" id="QHT99037.1"/>
    </source>
</evidence>
<proteinExistence type="predicted"/>
<protein>
    <submittedName>
        <fullName evidence="1">Uncharacterized protein</fullName>
    </submittedName>
</protein>
<sequence>MLLINRIKYNASINYKDFEKKLKYYNSSNTDLTNHILYTFLINDHKKIFTKEEQILFKNYIKNLYKSYYTFYIKNIINYGKEYIIKKEDIYDYIYNHKSNYFINKRYFEKYIITYSKLNIGILQWLENIFIHIDTIPIFSYYTITKYRVYIFVSKLLDYIITKNIDSVIIYIAMGHLA</sequence>
<dbReference type="EMBL" id="MN740300">
    <property type="protein sequence ID" value="QHT99037.1"/>
    <property type="molecule type" value="Genomic_DNA"/>
</dbReference>